<comment type="subcellular location">
    <subcellularLocation>
        <location evidence="1">Nucleus</location>
    </subcellularLocation>
</comment>
<sequence>MEADYGSGHAAPGNTNRWNYHPANAHHINIHNVRNRSATVDPPKAHEFWTLKPGEKKVEHEPDTRTANTEIFTLRAEDHTMGNLIRDSLLAMPEVTFAAYKCPHPLDNRVIIRVQVDPKSDMRPVDAFKVACEEAIKNLEIFLRRFKTSYDLTRMSQENQGQGNA</sequence>
<dbReference type="GO" id="GO:0006366">
    <property type="term" value="P:transcription by RNA polymerase II"/>
    <property type="evidence" value="ECO:0007669"/>
    <property type="project" value="InterPro"/>
</dbReference>
<organism evidence="7 8">
    <name type="scientific">Cyphellophora europaea (strain CBS 101466)</name>
    <name type="common">Phialophora europaea</name>
    <dbReference type="NCBI Taxonomy" id="1220924"/>
    <lineage>
        <taxon>Eukaryota</taxon>
        <taxon>Fungi</taxon>
        <taxon>Dikarya</taxon>
        <taxon>Ascomycota</taxon>
        <taxon>Pezizomycotina</taxon>
        <taxon>Eurotiomycetes</taxon>
        <taxon>Chaetothyriomycetidae</taxon>
        <taxon>Chaetothyriales</taxon>
        <taxon>Cyphellophoraceae</taxon>
        <taxon>Cyphellophora</taxon>
    </lineage>
</organism>
<dbReference type="Gene3D" id="3.30.1360.10">
    <property type="entry name" value="RNA polymerase, RBP11-like subunit"/>
    <property type="match status" value="1"/>
</dbReference>
<dbReference type="VEuPathDB" id="FungiDB:HMPREF1541_06435"/>
<evidence type="ECO:0000256" key="4">
    <source>
        <dbReference type="ARBA" id="ARBA00023242"/>
    </source>
</evidence>
<gene>
    <name evidence="7" type="ORF">HMPREF1541_06435</name>
</gene>
<dbReference type="AlphaFoldDB" id="W2RQ35"/>
<dbReference type="GO" id="GO:0003899">
    <property type="term" value="F:DNA-directed RNA polymerase activity"/>
    <property type="evidence" value="ECO:0007669"/>
    <property type="project" value="InterPro"/>
</dbReference>
<evidence type="ECO:0000259" key="6">
    <source>
        <dbReference type="Pfam" id="PF13656"/>
    </source>
</evidence>
<dbReference type="InterPro" id="IPR022905">
    <property type="entry name" value="Rpo11-like"/>
</dbReference>
<dbReference type="HOGENOM" id="CLU_090381_2_1_1"/>
<dbReference type="GO" id="GO:0046983">
    <property type="term" value="F:protein dimerization activity"/>
    <property type="evidence" value="ECO:0007669"/>
    <property type="project" value="InterPro"/>
</dbReference>
<accession>W2RQ35</accession>
<evidence type="ECO:0000313" key="7">
    <source>
        <dbReference type="EMBL" id="ETN38400.1"/>
    </source>
</evidence>
<dbReference type="OrthoDB" id="10248581at2759"/>
<dbReference type="FunCoup" id="W2RQ35">
    <property type="interactions" value="518"/>
</dbReference>
<dbReference type="InterPro" id="IPR036603">
    <property type="entry name" value="RBP11-like"/>
</dbReference>
<dbReference type="STRING" id="1220924.W2RQ35"/>
<dbReference type="SUPFAM" id="SSF55257">
    <property type="entry name" value="RBP11-like subunits of RNA polymerase"/>
    <property type="match status" value="1"/>
</dbReference>
<evidence type="ECO:0000256" key="3">
    <source>
        <dbReference type="ARBA" id="ARBA00023163"/>
    </source>
</evidence>
<dbReference type="PANTHER" id="PTHR13946:SF28">
    <property type="entry name" value="DNA-DIRECTED RNA POLYMERASES I AND III SUBUNIT RPAC2"/>
    <property type="match status" value="1"/>
</dbReference>
<dbReference type="Pfam" id="PF13656">
    <property type="entry name" value="RNA_pol_L_2"/>
    <property type="match status" value="1"/>
</dbReference>
<protein>
    <recommendedName>
        <fullName evidence="6">DNA-directed RNA polymerase RBP11-like dimerisation domain-containing protein</fullName>
    </recommendedName>
</protein>
<dbReference type="GeneID" id="19973774"/>
<dbReference type="InParanoid" id="W2RQ35"/>
<dbReference type="RefSeq" id="XP_008718989.1">
    <property type="nucleotide sequence ID" value="XM_008720767.1"/>
</dbReference>
<comment type="similarity">
    <text evidence="5">Belongs to the archaeal Rpo11/eukaryotic RPB11/RPC19 RNA polymerase subunit family.</text>
</comment>
<dbReference type="eggNOG" id="KOG4392">
    <property type="taxonomic scope" value="Eukaryota"/>
</dbReference>
<proteinExistence type="inferred from homology"/>
<keyword evidence="2" id="KW-0240">DNA-directed RNA polymerase</keyword>
<dbReference type="HAMAP" id="MF_00261">
    <property type="entry name" value="RNApol_arch_Rpo11"/>
    <property type="match status" value="1"/>
</dbReference>
<name>W2RQ35_CYPE1</name>
<dbReference type="PROSITE" id="PS01154">
    <property type="entry name" value="RNA_POL_L_13KD"/>
    <property type="match status" value="1"/>
</dbReference>
<dbReference type="Proteomes" id="UP000030752">
    <property type="component" value="Unassembled WGS sequence"/>
</dbReference>
<dbReference type="GO" id="GO:0003677">
    <property type="term" value="F:DNA binding"/>
    <property type="evidence" value="ECO:0007669"/>
    <property type="project" value="InterPro"/>
</dbReference>
<reference evidence="7 8" key="1">
    <citation type="submission" date="2013-03" db="EMBL/GenBank/DDBJ databases">
        <title>The Genome Sequence of Phialophora europaea CBS 101466.</title>
        <authorList>
            <consortium name="The Broad Institute Genomics Platform"/>
            <person name="Cuomo C."/>
            <person name="de Hoog S."/>
            <person name="Gorbushina A."/>
            <person name="Walker B."/>
            <person name="Young S.K."/>
            <person name="Zeng Q."/>
            <person name="Gargeya S."/>
            <person name="Fitzgerald M."/>
            <person name="Haas B."/>
            <person name="Abouelleil A."/>
            <person name="Allen A.W."/>
            <person name="Alvarado L."/>
            <person name="Arachchi H.M."/>
            <person name="Berlin A.M."/>
            <person name="Chapman S.B."/>
            <person name="Gainer-Dewar J."/>
            <person name="Goldberg J."/>
            <person name="Griggs A."/>
            <person name="Gujja S."/>
            <person name="Hansen M."/>
            <person name="Howarth C."/>
            <person name="Imamovic A."/>
            <person name="Ireland A."/>
            <person name="Larimer J."/>
            <person name="McCowan C."/>
            <person name="Murphy C."/>
            <person name="Pearson M."/>
            <person name="Poon T.W."/>
            <person name="Priest M."/>
            <person name="Roberts A."/>
            <person name="Saif S."/>
            <person name="Shea T."/>
            <person name="Sisk P."/>
            <person name="Sykes S."/>
            <person name="Wortman J."/>
            <person name="Nusbaum C."/>
            <person name="Birren B."/>
        </authorList>
    </citation>
    <scope>NUCLEOTIDE SEQUENCE [LARGE SCALE GENOMIC DNA]</scope>
    <source>
        <strain evidence="7 8">CBS 101466</strain>
    </source>
</reference>
<evidence type="ECO:0000313" key="8">
    <source>
        <dbReference type="Proteomes" id="UP000030752"/>
    </source>
</evidence>
<dbReference type="EMBL" id="KB822722">
    <property type="protein sequence ID" value="ETN38400.1"/>
    <property type="molecule type" value="Genomic_DNA"/>
</dbReference>
<evidence type="ECO:0000256" key="2">
    <source>
        <dbReference type="ARBA" id="ARBA00022478"/>
    </source>
</evidence>
<evidence type="ECO:0000256" key="5">
    <source>
        <dbReference type="ARBA" id="ARBA00025751"/>
    </source>
</evidence>
<keyword evidence="3" id="KW-0804">Transcription</keyword>
<keyword evidence="8" id="KW-1185">Reference proteome</keyword>
<dbReference type="GO" id="GO:0005665">
    <property type="term" value="C:RNA polymerase II, core complex"/>
    <property type="evidence" value="ECO:0007669"/>
    <property type="project" value="InterPro"/>
</dbReference>
<dbReference type="PANTHER" id="PTHR13946">
    <property type="entry name" value="DNA-DIRECTED RNA POLYMERASE I,II,III"/>
    <property type="match status" value="1"/>
</dbReference>
<dbReference type="InterPro" id="IPR008193">
    <property type="entry name" value="RNA_pol_Rpb11_13-16kDa_CS"/>
</dbReference>
<evidence type="ECO:0000256" key="1">
    <source>
        <dbReference type="ARBA" id="ARBA00004123"/>
    </source>
</evidence>
<dbReference type="InterPro" id="IPR037685">
    <property type="entry name" value="RBP11"/>
</dbReference>
<dbReference type="InterPro" id="IPR009025">
    <property type="entry name" value="RBP11-like_dimer"/>
</dbReference>
<feature type="domain" description="DNA-directed RNA polymerase RBP11-like dimerisation" evidence="6">
    <location>
        <begin position="71"/>
        <end position="143"/>
    </location>
</feature>
<dbReference type="CDD" id="cd06926">
    <property type="entry name" value="RNAP_II_RPB11"/>
    <property type="match status" value="1"/>
</dbReference>
<keyword evidence="4" id="KW-0539">Nucleus</keyword>